<keyword evidence="4" id="KW-1185">Reference proteome</keyword>
<feature type="chain" id="PRO_5020675710" description="PepSY domain-containing protein" evidence="1">
    <location>
        <begin position="21"/>
        <end position="94"/>
    </location>
</feature>
<proteinExistence type="predicted"/>
<evidence type="ECO:0000256" key="1">
    <source>
        <dbReference type="SAM" id="SignalP"/>
    </source>
</evidence>
<dbReference type="AlphaFoldDB" id="A0A4R3XYY3"/>
<accession>A0A4R3XYY3</accession>
<reference evidence="3 4" key="1">
    <citation type="submission" date="2019-03" db="EMBL/GenBank/DDBJ databases">
        <title>Genomic Encyclopedia of Type Strains, Phase IV (KMG-IV): sequencing the most valuable type-strain genomes for metagenomic binning, comparative biology and taxonomic classification.</title>
        <authorList>
            <person name="Goeker M."/>
        </authorList>
    </citation>
    <scope>NUCLEOTIDE SEQUENCE [LARGE SCALE GENOMIC DNA]</scope>
    <source>
        <strain evidence="3 4">DSM 100309</strain>
    </source>
</reference>
<evidence type="ECO:0000313" key="4">
    <source>
        <dbReference type="Proteomes" id="UP000295367"/>
    </source>
</evidence>
<dbReference type="Pfam" id="PF03413">
    <property type="entry name" value="PepSY"/>
    <property type="match status" value="1"/>
</dbReference>
<organism evidence="3 4">
    <name type="scientific">Sulfurirhabdus autotrophica</name>
    <dbReference type="NCBI Taxonomy" id="1706046"/>
    <lineage>
        <taxon>Bacteria</taxon>
        <taxon>Pseudomonadati</taxon>
        <taxon>Pseudomonadota</taxon>
        <taxon>Betaproteobacteria</taxon>
        <taxon>Nitrosomonadales</taxon>
        <taxon>Sulfuricellaceae</taxon>
        <taxon>Sulfurirhabdus</taxon>
    </lineage>
</organism>
<evidence type="ECO:0000313" key="3">
    <source>
        <dbReference type="EMBL" id="TCV82903.1"/>
    </source>
</evidence>
<dbReference type="Proteomes" id="UP000295367">
    <property type="component" value="Unassembled WGS sequence"/>
</dbReference>
<protein>
    <recommendedName>
        <fullName evidence="2">PepSY domain-containing protein</fullName>
    </recommendedName>
</protein>
<keyword evidence="1" id="KW-0732">Signal</keyword>
<feature type="signal peptide" evidence="1">
    <location>
        <begin position="1"/>
        <end position="20"/>
    </location>
</feature>
<name>A0A4R3XYY3_9PROT</name>
<feature type="domain" description="PepSY" evidence="2">
    <location>
        <begin position="41"/>
        <end position="92"/>
    </location>
</feature>
<dbReference type="InterPro" id="IPR025711">
    <property type="entry name" value="PepSY"/>
</dbReference>
<comment type="caution">
    <text evidence="3">The sequence shown here is derived from an EMBL/GenBank/DDBJ whole genome shotgun (WGS) entry which is preliminary data.</text>
</comment>
<dbReference type="RefSeq" id="WP_124946457.1">
    <property type="nucleotide sequence ID" value="NZ_BHVT01000035.1"/>
</dbReference>
<dbReference type="EMBL" id="SMCO01000018">
    <property type="protein sequence ID" value="TCV82903.1"/>
    <property type="molecule type" value="Genomic_DNA"/>
</dbReference>
<dbReference type="OrthoDB" id="8547939at2"/>
<gene>
    <name evidence="3" type="ORF">EDC63_11832</name>
</gene>
<sequence>MKSFLLAIAALMAIQGHAFAMDTAHDHFQIARAETANQPHISLSEATQLVQNRTGGRVLAAQEIRERNAYRIKILTPQGEVRIIFVNADTGEME</sequence>
<evidence type="ECO:0000259" key="2">
    <source>
        <dbReference type="Pfam" id="PF03413"/>
    </source>
</evidence>